<evidence type="ECO:0000313" key="2">
    <source>
        <dbReference type="EMBL" id="EFZ35485.1"/>
    </source>
</evidence>
<feature type="compositionally biased region" description="Polar residues" evidence="1">
    <location>
        <begin position="30"/>
        <end position="39"/>
    </location>
</feature>
<proteinExistence type="predicted"/>
<dbReference type="Proteomes" id="UP000004099">
    <property type="component" value="Unassembled WGS sequence"/>
</dbReference>
<comment type="caution">
    <text evidence="2">The sequence shown here is derived from an EMBL/GenBank/DDBJ whole genome shotgun (WGS) entry which is preliminary data.</text>
</comment>
<dbReference type="HOGENOM" id="CLU_3311953_0_0_9"/>
<accession>E7FN86</accession>
<reference evidence="2 3" key="1">
    <citation type="submission" date="2011-01" db="EMBL/GenBank/DDBJ databases">
        <authorList>
            <person name="Muzny D."/>
            <person name="Qin X."/>
            <person name="Buhay C."/>
            <person name="Dugan-Rocha S."/>
            <person name="Ding Y."/>
            <person name="Chen G."/>
            <person name="Hawes A."/>
            <person name="Holder M."/>
            <person name="Jhangiani S."/>
            <person name="Johnson A."/>
            <person name="Khan Z."/>
            <person name="Li Z."/>
            <person name="Liu W."/>
            <person name="Liu X."/>
            <person name="Perez L."/>
            <person name="Shen H."/>
            <person name="Wang Q."/>
            <person name="Watt J."/>
            <person name="Xi L."/>
            <person name="Xin Y."/>
            <person name="Zhou J."/>
            <person name="Deng J."/>
            <person name="Jiang H."/>
            <person name="Liu Y."/>
            <person name="Qu J."/>
            <person name="Song X.-Z."/>
            <person name="Zhang L."/>
            <person name="Villasana D."/>
            <person name="Johnson A."/>
            <person name="Liu J."/>
            <person name="Liyanage D."/>
            <person name="Lorensuhewa L."/>
            <person name="Robinson T."/>
            <person name="Song A."/>
            <person name="Song B.-B."/>
            <person name="Dinh H."/>
            <person name="Thornton R."/>
            <person name="Coyle M."/>
            <person name="Francisco L."/>
            <person name="Jackson L."/>
            <person name="Javaid M."/>
            <person name="Korchina V."/>
            <person name="Kovar C."/>
            <person name="Mata R."/>
            <person name="Mathew T."/>
            <person name="Ngo R."/>
            <person name="Nguyen L."/>
            <person name="Nguyen N."/>
            <person name="Okwuonu G."/>
            <person name="Ongeri F."/>
            <person name="Pham C."/>
            <person name="Simmons D."/>
            <person name="Wilczek-Boney K."/>
            <person name="Hale W."/>
            <person name="Jakkamsetti A."/>
            <person name="Pham P."/>
            <person name="Ruth R."/>
            <person name="San Lucas F."/>
            <person name="Warren J."/>
            <person name="Zhang J."/>
            <person name="Zhao Z."/>
            <person name="Zhou C."/>
            <person name="Zhu D."/>
            <person name="Lee S."/>
            <person name="Bess C."/>
            <person name="Blankenburg K."/>
            <person name="Forbes L."/>
            <person name="Fu Q."/>
            <person name="Gubbala S."/>
            <person name="Hirani K."/>
            <person name="Jayaseelan J.C."/>
            <person name="Lara F."/>
            <person name="Munidasa M."/>
            <person name="Palculict T."/>
            <person name="Patil S."/>
            <person name="Pu L.-L."/>
            <person name="Saada N."/>
            <person name="Tang L."/>
            <person name="Weissenberger G."/>
            <person name="Zhu Y."/>
            <person name="Hemphill L."/>
            <person name="Shang Y."/>
            <person name="Youmans B."/>
            <person name="Ayvaz T."/>
            <person name="Ross M."/>
            <person name="Santibanez J."/>
            <person name="Aqrawi P."/>
            <person name="Gross S."/>
            <person name="Joshi V."/>
            <person name="Fowler G."/>
            <person name="Nazareth L."/>
            <person name="Reid J."/>
            <person name="Worley K."/>
            <person name="Petrosino J."/>
            <person name="Highlander S."/>
            <person name="Gibbs R."/>
        </authorList>
    </citation>
    <scope>NUCLEOTIDE SEQUENCE [LARGE SCALE GENOMIC DNA]</scope>
    <source>
        <strain evidence="2 3">ATCC 25644</strain>
    </source>
</reference>
<dbReference type="AlphaFoldDB" id="E7FN86"/>
<feature type="compositionally biased region" description="Basic and acidic residues" evidence="1">
    <location>
        <begin position="9"/>
        <end position="18"/>
    </location>
</feature>
<organism evidence="2 3">
    <name type="scientific">Ligilactobacillus ruminis ATCC 25644</name>
    <dbReference type="NCBI Taxonomy" id="525362"/>
    <lineage>
        <taxon>Bacteria</taxon>
        <taxon>Bacillati</taxon>
        <taxon>Bacillota</taxon>
        <taxon>Bacilli</taxon>
        <taxon>Lactobacillales</taxon>
        <taxon>Lactobacillaceae</taxon>
        <taxon>Ligilactobacillus</taxon>
    </lineage>
</organism>
<feature type="region of interest" description="Disordered" evidence="1">
    <location>
        <begin position="1"/>
        <end position="39"/>
    </location>
</feature>
<sequence length="39" mass="4501">MPNSYESAQSDHRQHDADTAFFKLKRFSPHSENTGKTFS</sequence>
<name>E7FN86_9LACO</name>
<evidence type="ECO:0000313" key="3">
    <source>
        <dbReference type="Proteomes" id="UP000004099"/>
    </source>
</evidence>
<evidence type="ECO:0000256" key="1">
    <source>
        <dbReference type="SAM" id="MobiDB-lite"/>
    </source>
</evidence>
<protein>
    <submittedName>
        <fullName evidence="2">Uncharacterized protein</fullName>
    </submittedName>
</protein>
<dbReference type="EMBL" id="ACGS02000022">
    <property type="protein sequence ID" value="EFZ35485.1"/>
    <property type="molecule type" value="Genomic_DNA"/>
</dbReference>
<gene>
    <name evidence="2" type="ORF">HMPREF0542_10363</name>
</gene>